<gene>
    <name evidence="2" type="ORF">PCON_11479</name>
</gene>
<feature type="compositionally biased region" description="Polar residues" evidence="1">
    <location>
        <begin position="45"/>
        <end position="57"/>
    </location>
</feature>
<evidence type="ECO:0000313" key="2">
    <source>
        <dbReference type="EMBL" id="CCX11885.1"/>
    </source>
</evidence>
<accession>U4L636</accession>
<feature type="compositionally biased region" description="Pro residues" evidence="1">
    <location>
        <begin position="76"/>
        <end position="89"/>
    </location>
</feature>
<dbReference type="EMBL" id="HF935653">
    <property type="protein sequence ID" value="CCX11885.1"/>
    <property type="molecule type" value="Genomic_DNA"/>
</dbReference>
<name>U4L636_PYROM</name>
<reference evidence="2 3" key="1">
    <citation type="journal article" date="2013" name="PLoS Genet.">
        <title>The genome and development-dependent transcriptomes of Pyronema confluens: a window into fungal evolution.</title>
        <authorList>
            <person name="Traeger S."/>
            <person name="Altegoer F."/>
            <person name="Freitag M."/>
            <person name="Gabaldon T."/>
            <person name="Kempken F."/>
            <person name="Kumar A."/>
            <person name="Marcet-Houben M."/>
            <person name="Poggeler S."/>
            <person name="Stajich J.E."/>
            <person name="Nowrousian M."/>
        </authorList>
    </citation>
    <scope>NUCLEOTIDE SEQUENCE [LARGE SCALE GENOMIC DNA]</scope>
    <source>
        <strain evidence="3">CBS 100304</strain>
        <tissue evidence="2">Vegetative mycelium</tissue>
    </source>
</reference>
<proteinExistence type="predicted"/>
<feature type="region of interest" description="Disordered" evidence="1">
    <location>
        <begin position="45"/>
        <end position="104"/>
    </location>
</feature>
<keyword evidence="3" id="KW-1185">Reference proteome</keyword>
<evidence type="ECO:0000256" key="1">
    <source>
        <dbReference type="SAM" id="MobiDB-lite"/>
    </source>
</evidence>
<evidence type="ECO:0000313" key="3">
    <source>
        <dbReference type="Proteomes" id="UP000018144"/>
    </source>
</evidence>
<protein>
    <submittedName>
        <fullName evidence="2">Uncharacterized protein</fullName>
    </submittedName>
</protein>
<sequence>MYPDLSAAQKEKIHSPEKLTGYMEIINKLGFGVLVVGAGALVCNSPYSQPATQPTHISSSSSSSDPPHDSCALPSHRPPSPPPPNPPINHSPETADGQFYLREE</sequence>
<dbReference type="Proteomes" id="UP000018144">
    <property type="component" value="Unassembled WGS sequence"/>
</dbReference>
<organism evidence="2 3">
    <name type="scientific">Pyronema omphalodes (strain CBS 100304)</name>
    <name type="common">Pyronema confluens</name>
    <dbReference type="NCBI Taxonomy" id="1076935"/>
    <lineage>
        <taxon>Eukaryota</taxon>
        <taxon>Fungi</taxon>
        <taxon>Dikarya</taxon>
        <taxon>Ascomycota</taxon>
        <taxon>Pezizomycotina</taxon>
        <taxon>Pezizomycetes</taxon>
        <taxon>Pezizales</taxon>
        <taxon>Pyronemataceae</taxon>
        <taxon>Pyronema</taxon>
    </lineage>
</organism>
<dbReference type="AlphaFoldDB" id="U4L636"/>